<proteinExistence type="predicted"/>
<accession>A0A6M5U8J9</accession>
<dbReference type="PROSITE" id="PS51918">
    <property type="entry name" value="RADICAL_SAM"/>
    <property type="match status" value="1"/>
</dbReference>
<dbReference type="InterPro" id="IPR006638">
    <property type="entry name" value="Elp3/MiaA/NifB-like_rSAM"/>
</dbReference>
<dbReference type="SFLD" id="SFLDS00029">
    <property type="entry name" value="Radical_SAM"/>
    <property type="match status" value="2"/>
</dbReference>
<dbReference type="InterPro" id="IPR034505">
    <property type="entry name" value="Coproporphyrinogen-III_oxidase"/>
</dbReference>
<dbReference type="InterPro" id="IPR007197">
    <property type="entry name" value="rSAM"/>
</dbReference>
<dbReference type="GO" id="GO:0006779">
    <property type="term" value="P:porphyrin-containing compound biosynthetic process"/>
    <property type="evidence" value="ECO:0007669"/>
    <property type="project" value="TreeGrafter"/>
</dbReference>
<dbReference type="SUPFAM" id="SSF102114">
    <property type="entry name" value="Radical SAM enzymes"/>
    <property type="match status" value="1"/>
</dbReference>
<reference evidence="4" key="1">
    <citation type="journal article" date="2022" name="Int. J. Syst. Evol. Microbiol.">
        <title>Cellulosimicrobium protaetiae sp. nov., isolated from the gut of the larva of Protaetia brevitarsis seulensis.</title>
        <authorList>
            <person name="Le Han H."/>
            <person name="Nguyen T.T.H."/>
            <person name="Li Z."/>
            <person name="Shin N.R."/>
            <person name="Kim S.G."/>
        </authorList>
    </citation>
    <scope>NUCLEOTIDE SEQUENCE [LARGE SCALE GENOMIC DNA]</scope>
    <source>
        <strain evidence="4">BI34</strain>
    </source>
</reference>
<evidence type="ECO:0000256" key="1">
    <source>
        <dbReference type="ARBA" id="ARBA00017228"/>
    </source>
</evidence>
<dbReference type="GO" id="GO:0051539">
    <property type="term" value="F:4 iron, 4 sulfur cluster binding"/>
    <property type="evidence" value="ECO:0007669"/>
    <property type="project" value="TreeGrafter"/>
</dbReference>
<keyword evidence="4" id="KW-1185">Reference proteome</keyword>
<dbReference type="OrthoDB" id="9808022at2"/>
<dbReference type="AlphaFoldDB" id="A0A6M5U8J9"/>
<dbReference type="Gene3D" id="3.80.30.20">
    <property type="entry name" value="tm_1862 like domain"/>
    <property type="match status" value="1"/>
</dbReference>
<dbReference type="InterPro" id="IPR058240">
    <property type="entry name" value="rSAM_sf"/>
</dbReference>
<organism evidence="3 4">
    <name type="scientific">Cellulosimicrobium protaetiae</name>
    <dbReference type="NCBI Taxonomy" id="2587808"/>
    <lineage>
        <taxon>Bacteria</taxon>
        <taxon>Bacillati</taxon>
        <taxon>Actinomycetota</taxon>
        <taxon>Actinomycetes</taxon>
        <taxon>Micrococcales</taxon>
        <taxon>Promicromonosporaceae</taxon>
        <taxon>Cellulosimicrobium</taxon>
    </lineage>
</organism>
<dbReference type="Proteomes" id="UP000451354">
    <property type="component" value="Chromosome"/>
</dbReference>
<gene>
    <name evidence="3" type="ORF">FIC82_000155</name>
</gene>
<dbReference type="GO" id="GO:0003824">
    <property type="term" value="F:catalytic activity"/>
    <property type="evidence" value="ECO:0007669"/>
    <property type="project" value="InterPro"/>
</dbReference>
<dbReference type="KEGG" id="cprt:FIC82_000155"/>
<dbReference type="SFLD" id="SFLDG01065">
    <property type="entry name" value="anaerobic_coproporphyrinogen-I"/>
    <property type="match status" value="1"/>
</dbReference>
<dbReference type="SMART" id="SM00729">
    <property type="entry name" value="Elp3"/>
    <property type="match status" value="1"/>
</dbReference>
<dbReference type="SFLD" id="SFLDG01082">
    <property type="entry name" value="B12-binding_domain_containing"/>
    <property type="match status" value="1"/>
</dbReference>
<dbReference type="GO" id="GO:0005737">
    <property type="term" value="C:cytoplasm"/>
    <property type="evidence" value="ECO:0007669"/>
    <property type="project" value="TreeGrafter"/>
</dbReference>
<evidence type="ECO:0000313" key="4">
    <source>
        <dbReference type="Proteomes" id="UP000451354"/>
    </source>
</evidence>
<dbReference type="PANTHER" id="PTHR13932">
    <property type="entry name" value="COPROPORPHYRINIGEN III OXIDASE"/>
    <property type="match status" value="1"/>
</dbReference>
<evidence type="ECO:0000313" key="3">
    <source>
        <dbReference type="EMBL" id="QJW34847.1"/>
    </source>
</evidence>
<dbReference type="InterPro" id="IPR023404">
    <property type="entry name" value="rSAM_horseshoe"/>
</dbReference>
<sequence>MTDEYLFDLDGATVSDVLDQLIRSEDRIPGLVFTYPPISLWAPDDDTSPERIWAGSDVFSHNLYIHIPFCKQKCSFCYYSVAVVQDDTEVIWEYLRCLEIEARRYAPQLAGRAIETVFVGGGTPSRLNPDQVDFLFERVIGQFDLSTCREITYECSPDSATKDRIEAMVRNGTTRLSMGVQSLDPEILRLSRRSDTPDSVVRTYDNMVESGVKEVNIDLIAGIEREALDNMRRTMDAVQVLDPVPTQITLFTLSVRRGSINDKTFREDNLLDVFRRSLALFRFAKRRMLAAGYEQYSRNLFPRPGSVFHYQDNHWGNNGYVLALGASGYSHSHGFTYQNPFKYTEYMRRVREGEPIVERAFPLSEEESLRRHMSLAMKHGEIDVARFNSFYPAGSEPLARFGRELEALEALGVVDVAPDRIAYRSDYLDVADRFVRLFYSDSVSSAVRSGLGQVIGRTGNAFNFTV</sequence>
<protein>
    <recommendedName>
        <fullName evidence="1">Heme chaperone HemW</fullName>
    </recommendedName>
</protein>
<dbReference type="CDD" id="cd01335">
    <property type="entry name" value="Radical_SAM"/>
    <property type="match status" value="1"/>
</dbReference>
<name>A0A6M5U8J9_9MICO</name>
<dbReference type="EMBL" id="CP052757">
    <property type="protein sequence ID" value="QJW34847.1"/>
    <property type="molecule type" value="Genomic_DNA"/>
</dbReference>
<dbReference type="Pfam" id="PF04055">
    <property type="entry name" value="Radical_SAM"/>
    <property type="match status" value="1"/>
</dbReference>
<dbReference type="RefSeq" id="WP_154797100.1">
    <property type="nucleotide sequence ID" value="NZ_CP052757.1"/>
</dbReference>
<dbReference type="PANTHER" id="PTHR13932:SF5">
    <property type="entry name" value="RADICAL S-ADENOSYL METHIONINE DOMAIN-CONTAINING PROTEIN 1, MITOCHONDRIAL"/>
    <property type="match status" value="1"/>
</dbReference>
<evidence type="ECO:0000259" key="2">
    <source>
        <dbReference type="PROSITE" id="PS51918"/>
    </source>
</evidence>
<feature type="domain" description="Radical SAM core" evidence="2">
    <location>
        <begin position="55"/>
        <end position="287"/>
    </location>
</feature>